<dbReference type="InterPro" id="IPR043129">
    <property type="entry name" value="ATPase_NBD"/>
</dbReference>
<dbReference type="AlphaFoldDB" id="A0A151Y3Z4"/>
<evidence type="ECO:0000313" key="5">
    <source>
        <dbReference type="Proteomes" id="UP000076276"/>
    </source>
</evidence>
<reference evidence="4 5" key="1">
    <citation type="submission" date="2016-03" db="EMBL/GenBank/DDBJ databases">
        <title>Acinetobacter genomospecies 28 strain ANC 4149.</title>
        <authorList>
            <person name="Radolfova-Krizova L."/>
            <person name="Nemec A."/>
        </authorList>
    </citation>
    <scope>NUCLEOTIDE SEQUENCE [LARGE SCALE GENOMIC DNA]</scope>
    <source>
        <strain evidence="4 5">ANC 4149</strain>
    </source>
</reference>
<dbReference type="GO" id="GO:0005829">
    <property type="term" value="C:cytosol"/>
    <property type="evidence" value="ECO:0007669"/>
    <property type="project" value="TreeGrafter"/>
</dbReference>
<name>A0A151Y3Z4_9GAMM</name>
<dbReference type="Pfam" id="PF01968">
    <property type="entry name" value="Hydantoinase_A"/>
    <property type="match status" value="1"/>
</dbReference>
<feature type="domain" description="Acetophenone carboxylase-like C-terminal" evidence="3">
    <location>
        <begin position="517"/>
        <end position="684"/>
    </location>
</feature>
<dbReference type="PANTHER" id="PTHR11365">
    <property type="entry name" value="5-OXOPROLINASE RELATED"/>
    <property type="match status" value="1"/>
</dbReference>
<dbReference type="STRING" id="1806892.AZH43_07715"/>
<dbReference type="SUPFAM" id="SSF53067">
    <property type="entry name" value="Actin-like ATPase domain"/>
    <property type="match status" value="1"/>
</dbReference>
<keyword evidence="5" id="KW-1185">Reference proteome</keyword>
<gene>
    <name evidence="4" type="ORF">AZH43_07715</name>
</gene>
<dbReference type="Pfam" id="PF05378">
    <property type="entry name" value="Hydant_A_N"/>
    <property type="match status" value="1"/>
</dbReference>
<organism evidence="4 5">
    <name type="scientific">Acinetobacter pragensis</name>
    <dbReference type="NCBI Taxonomy" id="1806892"/>
    <lineage>
        <taxon>Bacteria</taxon>
        <taxon>Pseudomonadati</taxon>
        <taxon>Pseudomonadota</taxon>
        <taxon>Gammaproteobacteria</taxon>
        <taxon>Moraxellales</taxon>
        <taxon>Moraxellaceae</taxon>
        <taxon>Acinetobacter</taxon>
    </lineage>
</organism>
<dbReference type="InterPro" id="IPR045079">
    <property type="entry name" value="Oxoprolinase-like"/>
</dbReference>
<evidence type="ECO:0008006" key="6">
    <source>
        <dbReference type="Google" id="ProtNLM"/>
    </source>
</evidence>
<dbReference type="InterPro" id="IPR008040">
    <property type="entry name" value="Hydant_A_N"/>
</dbReference>
<dbReference type="Proteomes" id="UP000076276">
    <property type="component" value="Unassembled WGS sequence"/>
</dbReference>
<dbReference type="OrthoDB" id="9768323at2"/>
<accession>A0A151Y3Z4</accession>
<evidence type="ECO:0000313" key="4">
    <source>
        <dbReference type="EMBL" id="KYQ72736.1"/>
    </source>
</evidence>
<feature type="domain" description="Hydantoinase A/oxoprolinase" evidence="1">
    <location>
        <begin position="216"/>
        <end position="499"/>
    </location>
</feature>
<dbReference type="InterPro" id="IPR049517">
    <property type="entry name" value="ACX-like_C"/>
</dbReference>
<evidence type="ECO:0000259" key="1">
    <source>
        <dbReference type="Pfam" id="PF01968"/>
    </source>
</evidence>
<protein>
    <recommendedName>
        <fullName evidence="6">5-oxoprolinase</fullName>
    </recommendedName>
</protein>
<proteinExistence type="predicted"/>
<dbReference type="Pfam" id="PF19278">
    <property type="entry name" value="Hydant_A_C"/>
    <property type="match status" value="1"/>
</dbReference>
<dbReference type="GO" id="GO:0017168">
    <property type="term" value="F:5-oxoprolinase (ATP-hydrolyzing) activity"/>
    <property type="evidence" value="ECO:0007669"/>
    <property type="project" value="TreeGrafter"/>
</dbReference>
<dbReference type="RefSeq" id="WP_067667023.1">
    <property type="nucleotide sequence ID" value="NZ_CBCSIK010000008.1"/>
</dbReference>
<dbReference type="InterPro" id="IPR002821">
    <property type="entry name" value="Hydantoinase_A"/>
</dbReference>
<dbReference type="GO" id="GO:0006749">
    <property type="term" value="P:glutathione metabolic process"/>
    <property type="evidence" value="ECO:0007669"/>
    <property type="project" value="TreeGrafter"/>
</dbReference>
<dbReference type="EMBL" id="LUAW01000013">
    <property type="protein sequence ID" value="KYQ72736.1"/>
    <property type="molecule type" value="Genomic_DNA"/>
</dbReference>
<evidence type="ECO:0000259" key="3">
    <source>
        <dbReference type="Pfam" id="PF19278"/>
    </source>
</evidence>
<evidence type="ECO:0000259" key="2">
    <source>
        <dbReference type="Pfam" id="PF05378"/>
    </source>
</evidence>
<comment type="caution">
    <text evidence="4">The sequence shown here is derived from an EMBL/GenBank/DDBJ whole genome shotgun (WGS) entry which is preliminary data.</text>
</comment>
<sequence length="695" mass="74735">MSENILRPFRICVDTGGTFTDCVVLEEGKSISEFKSPSTPPDFSIGVLNALSEAAQGYGLTLNELLEKTSLLVHGTTAATNALTTRNVGRTAMLTTEGFRDIIEMRRSLKIETHSMYDAYLPPYEPLVPRKLRFPISETVTAQGDVLNEISEADLAKFVEVVKQQDIQAIAICFVNSYANGHNEKTAATYLRQHLNDDVFISTSSELLPKLGEYERFSTTVLSAALGPAVREYMSNLERSLGNIGFNGRLLIMQANQYANTVAAVRTRPAYLLGSGPAAAPGGASFLGDVIGEKNLIAVDMGGTTLDAAVVTDGTVPLASGQWLGDHRSGLKVVDVVSVGSGGGSIAWIDSLGMLKVGPQSAGALPGPACFGKGGILPTVTDAAVVLGYINPEYFWGGKMRLDTEAARQAICPLAEQLNISIEETAQGMLAVVNADMADGTAEVTTRAGHDVRNYALLAIGGGGALCGASIAENLGMDRVIVPRFSASFCAWSMLTLDVGRDYLRSYPIDLSKADIQHLTGLLDSMKAEARIELKDLTQDGAKIEFSATMDLHYQGQYHELELPFPCENITQADIAALNDAFHIAHERDFTFGLPNVPIILMNIRLIAKLSKPTLTLPKLQRDVQAIPQPNIKDAYFGSAWHPTQFHNGEHLPINARIEGPAVVQEATSTLVVPPGFTCVLDEYGNYLLNKGTEI</sequence>
<feature type="domain" description="Hydantoinase/oxoprolinase N-terminal" evidence="2">
    <location>
        <begin position="10"/>
        <end position="194"/>
    </location>
</feature>
<dbReference type="PANTHER" id="PTHR11365:SF23">
    <property type="entry name" value="HYPOTHETICAL 5-OXOPROLINASE (EUROFUNG)-RELATED"/>
    <property type="match status" value="1"/>
</dbReference>